<feature type="region of interest" description="Disordered" evidence="1">
    <location>
        <begin position="250"/>
        <end position="362"/>
    </location>
</feature>
<feature type="compositionally biased region" description="Polar residues" evidence="1">
    <location>
        <begin position="809"/>
        <end position="819"/>
    </location>
</feature>
<dbReference type="Proteomes" id="UP000184330">
    <property type="component" value="Unassembled WGS sequence"/>
</dbReference>
<feature type="region of interest" description="Disordered" evidence="1">
    <location>
        <begin position="749"/>
        <end position="819"/>
    </location>
</feature>
<accession>A0A1L7XPF7</accession>
<feature type="compositionally biased region" description="Basic residues" evidence="1">
    <location>
        <begin position="353"/>
        <end position="362"/>
    </location>
</feature>
<dbReference type="AlphaFoldDB" id="A0A1L7XPF7"/>
<feature type="compositionally biased region" description="Basic and acidic residues" evidence="1">
    <location>
        <begin position="774"/>
        <end position="794"/>
    </location>
</feature>
<proteinExistence type="predicted"/>
<protein>
    <submittedName>
        <fullName evidence="2">Uncharacterized protein</fullName>
    </submittedName>
</protein>
<feature type="compositionally biased region" description="Polar residues" evidence="1">
    <location>
        <begin position="141"/>
        <end position="164"/>
    </location>
</feature>
<evidence type="ECO:0000313" key="2">
    <source>
        <dbReference type="EMBL" id="CZR66930.1"/>
    </source>
</evidence>
<dbReference type="EMBL" id="FJOG01000040">
    <property type="protein sequence ID" value="CZR66930.1"/>
    <property type="molecule type" value="Genomic_DNA"/>
</dbReference>
<dbReference type="OrthoDB" id="5074594at2759"/>
<reference evidence="2 3" key="1">
    <citation type="submission" date="2016-03" db="EMBL/GenBank/DDBJ databases">
        <authorList>
            <person name="Ploux O."/>
        </authorList>
    </citation>
    <scope>NUCLEOTIDE SEQUENCE [LARGE SCALE GENOMIC DNA]</scope>
    <source>
        <strain evidence="2 3">UAMH 11012</strain>
    </source>
</reference>
<feature type="region of interest" description="Disordered" evidence="1">
    <location>
        <begin position="140"/>
        <end position="184"/>
    </location>
</feature>
<evidence type="ECO:0000313" key="3">
    <source>
        <dbReference type="Proteomes" id="UP000184330"/>
    </source>
</evidence>
<feature type="compositionally biased region" description="Polar residues" evidence="1">
    <location>
        <begin position="760"/>
        <end position="772"/>
    </location>
</feature>
<name>A0A1L7XPF7_9HELO</name>
<keyword evidence="3" id="KW-1185">Reference proteome</keyword>
<sequence length="819" mass="90237">MENFLKGIDKETAEKICGTETVTELQKSTREKIEKASAILQSCKAGGAQKEVKAGKFVLKKNQVQEILQKLKDAGLYSMTMMLTMLMNAMSERLTDKIQGLLSSEDFCAKLRAIVISATESSTQQSATMSASFAVVESSKSRSGGSTGVGNRQSNISKPTSASTRLAFRHSTGNGAPSRAHSIRSKVSQTFSWVHTNTSKKHLCLALDDAAPAMNRSPIEEQNAKVASTATGETPCSQPPALEEPAISLASTTSKPQQIPPPAVVSDGIATLNPESSDEIKPAVNLGDKSPESQESVVESRDVSSQEAPSGTEEQLKPGPIQVPVSNPATPQSRHDASPVSIQSSDPWTWTLPKKRSQKKSYPRPADLLEAFGRICTRQSLPIRNKQPQPGRPFFSTGTHMNIAVLDDAPWGFLFFQRPDNWIQPALIPRDSSQKAILLQPLVEATKDSPLWCDIDENVSKSTLRLFFSYDCRSRSLLSEVKIEFGEYGQISWSVIPLRQTFPGDLGFLKFLYGMWDQGKIVLTCVTSSQVLVRYREQEDGSWLPITYPCEIPASPGDFIYDSTSLHGSELRVRTLNQTEINLYAVRGVLNLVDISSSKAEDMETEAQAMDWHGIQPDSESFSCQLIRCVNSVDGVIYKAADNEIYLRRGNPWCYDEGDEADAAVVPGPERICTTKAGSEFVAFESWRELLYFSEEGEMMRIEFAVDESGEEITFGDPSSVFSEDWSQASLDDLLLPGPLDHYLIQSGRGRTKASESDLESSYYTGTSVSSASSDRRTRESRLSRNRCTPDRRPSRNPSVDSRVMRPTRGSSIDSLNRS</sequence>
<organism evidence="2 3">
    <name type="scientific">Phialocephala subalpina</name>
    <dbReference type="NCBI Taxonomy" id="576137"/>
    <lineage>
        <taxon>Eukaryota</taxon>
        <taxon>Fungi</taxon>
        <taxon>Dikarya</taxon>
        <taxon>Ascomycota</taxon>
        <taxon>Pezizomycotina</taxon>
        <taxon>Leotiomycetes</taxon>
        <taxon>Helotiales</taxon>
        <taxon>Mollisiaceae</taxon>
        <taxon>Phialocephala</taxon>
        <taxon>Phialocephala fortinii species complex</taxon>
    </lineage>
</organism>
<gene>
    <name evidence="2" type="ORF">PAC_16831</name>
</gene>
<evidence type="ECO:0000256" key="1">
    <source>
        <dbReference type="SAM" id="MobiDB-lite"/>
    </source>
</evidence>